<evidence type="ECO:0000256" key="1">
    <source>
        <dbReference type="SAM" id="MobiDB-lite"/>
    </source>
</evidence>
<organism evidence="3 4">
    <name type="scientific">Sporisorium reilianum (strain SRZ2)</name>
    <name type="common">Maize head smut fungus</name>
    <dbReference type="NCBI Taxonomy" id="999809"/>
    <lineage>
        <taxon>Eukaryota</taxon>
        <taxon>Fungi</taxon>
        <taxon>Dikarya</taxon>
        <taxon>Basidiomycota</taxon>
        <taxon>Ustilaginomycotina</taxon>
        <taxon>Ustilaginomycetes</taxon>
        <taxon>Ustilaginales</taxon>
        <taxon>Ustilaginaceae</taxon>
        <taxon>Sporisorium</taxon>
    </lineage>
</organism>
<dbReference type="EMBL" id="FQ311458">
    <property type="protein sequence ID" value="CBQ72275.1"/>
    <property type="molecule type" value="Genomic_DNA"/>
</dbReference>
<evidence type="ECO:0000313" key="3">
    <source>
        <dbReference type="EMBL" id="CBQ72275.1"/>
    </source>
</evidence>
<feature type="region of interest" description="Disordered" evidence="1">
    <location>
        <begin position="1"/>
        <end position="35"/>
    </location>
</feature>
<dbReference type="VEuPathDB" id="FungiDB:sr15979"/>
<feature type="compositionally biased region" description="Polar residues" evidence="1">
    <location>
        <begin position="26"/>
        <end position="35"/>
    </location>
</feature>
<dbReference type="HOGENOM" id="CLU_2039579_0_0_1"/>
<protein>
    <submittedName>
        <fullName evidence="3">Uncharacterized protein</fullName>
    </submittedName>
</protein>
<dbReference type="Proteomes" id="UP000008867">
    <property type="component" value="Unplaced contigs"/>
</dbReference>
<proteinExistence type="predicted"/>
<sequence length="121" mass="12736">MHASVSRQRAPQDQLAAQGLCRGSGSEKTGSSLSCTMPEFKTRSFGTSGGPKPDLSNTGYWVAFSVIVSMFAVQAISVHGVKGMGGSLRMGVLSFCAGTWIGAYRSGTPLSNTEVLLPEFR</sequence>
<evidence type="ECO:0000256" key="2">
    <source>
        <dbReference type="SAM" id="Phobius"/>
    </source>
</evidence>
<accession>E6ZYG8</accession>
<gene>
    <name evidence="3" type="ORF">sr15979</name>
</gene>
<keyword evidence="4" id="KW-1185">Reference proteome</keyword>
<dbReference type="AlphaFoldDB" id="E6ZYG8"/>
<name>E6ZYG8_SPORE</name>
<reference evidence="3 4" key="1">
    <citation type="journal article" date="2010" name="Science">
        <title>Pathogenicity determinants in smut fungi revealed by genome comparison.</title>
        <authorList>
            <person name="Schirawski J."/>
            <person name="Mannhaupt G."/>
            <person name="Muench K."/>
            <person name="Brefort T."/>
            <person name="Schipper K."/>
            <person name="Doehlemann G."/>
            <person name="Di Stasio M."/>
            <person name="Roessel N."/>
            <person name="Mendoza-Mendoza A."/>
            <person name="Pester D."/>
            <person name="Mueller O."/>
            <person name="Winterberg B."/>
            <person name="Meyer E."/>
            <person name="Ghareeb H."/>
            <person name="Wollenberg T."/>
            <person name="Muensterkoetter M."/>
            <person name="Wong P."/>
            <person name="Walter M."/>
            <person name="Stukenbrock E."/>
            <person name="Gueldener U."/>
            <person name="Kahmann R."/>
        </authorList>
    </citation>
    <scope>NUCLEOTIDE SEQUENCE [LARGE SCALE GENOMIC DNA]</scope>
    <source>
        <strain evidence="4">SRZ2</strain>
    </source>
</reference>
<feature type="compositionally biased region" description="Polar residues" evidence="1">
    <location>
        <begin position="1"/>
        <end position="11"/>
    </location>
</feature>
<keyword evidence="2" id="KW-0472">Membrane</keyword>
<feature type="transmembrane region" description="Helical" evidence="2">
    <location>
        <begin position="60"/>
        <end position="81"/>
    </location>
</feature>
<keyword evidence="2" id="KW-0812">Transmembrane</keyword>
<keyword evidence="2" id="KW-1133">Transmembrane helix</keyword>
<evidence type="ECO:0000313" key="4">
    <source>
        <dbReference type="Proteomes" id="UP000008867"/>
    </source>
</evidence>